<evidence type="ECO:0000313" key="4">
    <source>
        <dbReference type="EMBL" id="KAF3452389.1"/>
    </source>
</evidence>
<dbReference type="PANTHER" id="PTHR47447">
    <property type="entry name" value="OS03G0856100 PROTEIN"/>
    <property type="match status" value="1"/>
</dbReference>
<dbReference type="SUPFAM" id="SSF68906">
    <property type="entry name" value="SAP domain"/>
    <property type="match status" value="1"/>
</dbReference>
<evidence type="ECO:0000259" key="3">
    <source>
        <dbReference type="PROSITE" id="PS50800"/>
    </source>
</evidence>
<sequence>MCSLYPLSVHAFTFTFTTRLHNHNLHFPSSRLHKNDGVLVVRASAAAVSAPEKRARRKKRQPKVDDSAEKGLRFIFMEELMSRARNRDAVGVSDVIYDMIVAGLSPGPRSFHGLIVAHALNGDSEAAMQSLRRELSTGLRPLHETFVALIRLFGSKGRATRGLEILAAMEKLNYDIRGAWLVLIRELVRSNYLEDANNVFLKGAKGGLRATDQVYDLLIVEDCKVGDHSNALEIAYEMEAAGRMATTFHFNCLLSVQATCGIPEIAFSTFENMAYGEEFMKPDTETYNWVIQAYTRAESYDRVQDVAELLGMMVEDHKRLQPNVKTYALLVECFTKYCVIREAIRHFRALRHFEGGIKVLHCDGDFGDPLSLYLRALCREGRIEDMLEALEAMAKDNQPIPPRAMILSRKYRTLVSSWIEPLQDEAELGYEIDYVARYIAEGGLTGERKRWVPRRGKTPLDPDAAGFIYSNPMETSFKQRCLDDWKMYHRKVLKTLLNEGLAALGDASESDYIRVVERLKKIIKGPEQNVLKPKAASKMIVSELKEELEAQDLPTDGTRNVLYQRVQKARRINRSRGRPLWVPPLEEEEEEVDEELDELISRIKLQEGNTEFWKRRFLGEGLNGDHGKPMDADESEIIGVLDDVDVVEDAAKDVEDDEAEADADADADDDDEEEEEEEVEVEVEVEVEQTESQDVERVKNKEVEAKKPLQMIGVQLLKDSDQTTTTSKKSRRRSRRKFVEDDVDDDWFPEDIFEAFKELRKRKVFDVTDMYTIADVWGWTWESELKNRPPKRWSQEWEVELAIKVMLKVIELGGTPTIGDCAMILRAAIRAPLPSAFLKILQTTHSLGYVFGSPLYDEIISLCLDLGELDAAIAIVADLETAGITVPDETLDRVIAARQINDTSANGSSSYS</sequence>
<feature type="compositionally biased region" description="Acidic residues" evidence="2">
    <location>
        <begin position="652"/>
        <end position="693"/>
    </location>
</feature>
<feature type="domain" description="SAP" evidence="3">
    <location>
        <begin position="536"/>
        <end position="570"/>
    </location>
</feature>
<organism evidence="4 5">
    <name type="scientific">Rhamnella rubrinervis</name>
    <dbReference type="NCBI Taxonomy" id="2594499"/>
    <lineage>
        <taxon>Eukaryota</taxon>
        <taxon>Viridiplantae</taxon>
        <taxon>Streptophyta</taxon>
        <taxon>Embryophyta</taxon>
        <taxon>Tracheophyta</taxon>
        <taxon>Spermatophyta</taxon>
        <taxon>Magnoliopsida</taxon>
        <taxon>eudicotyledons</taxon>
        <taxon>Gunneridae</taxon>
        <taxon>Pentapetalae</taxon>
        <taxon>rosids</taxon>
        <taxon>fabids</taxon>
        <taxon>Rosales</taxon>
        <taxon>Rhamnaceae</taxon>
        <taxon>rhamnoid group</taxon>
        <taxon>Rhamneae</taxon>
        <taxon>Rhamnella</taxon>
    </lineage>
</organism>
<dbReference type="Pfam" id="PF02037">
    <property type="entry name" value="SAP"/>
    <property type="match status" value="1"/>
</dbReference>
<protein>
    <recommendedName>
        <fullName evidence="3">SAP domain-containing protein</fullName>
    </recommendedName>
</protein>
<keyword evidence="1" id="KW-0677">Repeat</keyword>
<dbReference type="Gene3D" id="1.10.720.30">
    <property type="entry name" value="SAP domain"/>
    <property type="match status" value="1"/>
</dbReference>
<dbReference type="PANTHER" id="PTHR47447:SF25">
    <property type="entry name" value="SAP DOMAIN-CONTAINING PROTEIN"/>
    <property type="match status" value="1"/>
</dbReference>
<dbReference type="OrthoDB" id="2019812at2759"/>
<gene>
    <name evidence="4" type="ORF">FNV43_RR02822</name>
</gene>
<dbReference type="PROSITE" id="PS50800">
    <property type="entry name" value="SAP"/>
    <property type="match status" value="1"/>
</dbReference>
<evidence type="ECO:0000256" key="2">
    <source>
        <dbReference type="SAM" id="MobiDB-lite"/>
    </source>
</evidence>
<reference evidence="4" key="1">
    <citation type="submission" date="2020-03" db="EMBL/GenBank/DDBJ databases">
        <title>A high-quality chromosome-level genome assembly of a woody plant with both climbing and erect habits, Rhamnella rubrinervis.</title>
        <authorList>
            <person name="Lu Z."/>
            <person name="Yang Y."/>
            <person name="Zhu X."/>
            <person name="Sun Y."/>
        </authorList>
    </citation>
    <scope>NUCLEOTIDE SEQUENCE</scope>
    <source>
        <strain evidence="4">BYM</strain>
        <tissue evidence="4">Leaf</tissue>
    </source>
</reference>
<dbReference type="SMART" id="SM00513">
    <property type="entry name" value="SAP"/>
    <property type="match status" value="1"/>
</dbReference>
<proteinExistence type="predicted"/>
<dbReference type="EMBL" id="VOIH02000002">
    <property type="protein sequence ID" value="KAF3452389.1"/>
    <property type="molecule type" value="Genomic_DNA"/>
</dbReference>
<dbReference type="InterPro" id="IPR003034">
    <property type="entry name" value="SAP_dom"/>
</dbReference>
<evidence type="ECO:0000313" key="5">
    <source>
        <dbReference type="Proteomes" id="UP000796880"/>
    </source>
</evidence>
<accession>A0A8K0MNF9</accession>
<keyword evidence="5" id="KW-1185">Reference proteome</keyword>
<dbReference type="Proteomes" id="UP000796880">
    <property type="component" value="Unassembled WGS sequence"/>
</dbReference>
<comment type="caution">
    <text evidence="4">The sequence shown here is derived from an EMBL/GenBank/DDBJ whole genome shotgun (WGS) entry which is preliminary data.</text>
</comment>
<dbReference type="AlphaFoldDB" id="A0A8K0MNF9"/>
<evidence type="ECO:0000256" key="1">
    <source>
        <dbReference type="ARBA" id="ARBA00022737"/>
    </source>
</evidence>
<dbReference type="InterPro" id="IPR011990">
    <property type="entry name" value="TPR-like_helical_dom_sf"/>
</dbReference>
<name>A0A8K0MNF9_9ROSA</name>
<dbReference type="InterPro" id="IPR036361">
    <property type="entry name" value="SAP_dom_sf"/>
</dbReference>
<dbReference type="Gene3D" id="1.25.40.10">
    <property type="entry name" value="Tetratricopeptide repeat domain"/>
    <property type="match status" value="2"/>
</dbReference>
<feature type="region of interest" description="Disordered" evidence="2">
    <location>
        <begin position="652"/>
        <end position="697"/>
    </location>
</feature>